<keyword evidence="1" id="KW-0812">Transmembrane</keyword>
<evidence type="ECO:0000256" key="1">
    <source>
        <dbReference type="SAM" id="Phobius"/>
    </source>
</evidence>
<dbReference type="EMBL" id="JAKIKS010000068">
    <property type="protein sequence ID" value="MCL1125966.1"/>
    <property type="molecule type" value="Genomic_DNA"/>
</dbReference>
<evidence type="ECO:0008006" key="4">
    <source>
        <dbReference type="Google" id="ProtNLM"/>
    </source>
</evidence>
<dbReference type="Proteomes" id="UP001203423">
    <property type="component" value="Unassembled WGS sequence"/>
</dbReference>
<sequence>MQVLSLNEIEQVNGGMRTASDYAVMAVGIVVVGGVCAGAATLGSAAIPLVMAKGTAELFFAGTVGKTTIAVASGMTAIIARDAYTDVVDYASSYLFA</sequence>
<keyword evidence="1" id="KW-0472">Membrane</keyword>
<feature type="transmembrane region" description="Helical" evidence="1">
    <location>
        <begin position="58"/>
        <end position="80"/>
    </location>
</feature>
<dbReference type="RefSeq" id="WP_248941299.1">
    <property type="nucleotide sequence ID" value="NZ_JAKIKS010000068.1"/>
</dbReference>
<reference evidence="2 3" key="1">
    <citation type="submission" date="2022-01" db="EMBL/GenBank/DDBJ databases">
        <title>Whole genome-based taxonomy of the Shewanellaceae.</title>
        <authorList>
            <person name="Martin-Rodriguez A.J."/>
        </authorList>
    </citation>
    <scope>NUCLEOTIDE SEQUENCE [LARGE SCALE GENOMIC DNA]</scope>
    <source>
        <strain evidence="2 3">DSM 17177</strain>
    </source>
</reference>
<feature type="transmembrane region" description="Helical" evidence="1">
    <location>
        <begin position="22"/>
        <end position="51"/>
    </location>
</feature>
<keyword evidence="1" id="KW-1133">Transmembrane helix</keyword>
<evidence type="ECO:0000313" key="3">
    <source>
        <dbReference type="Proteomes" id="UP001203423"/>
    </source>
</evidence>
<comment type="caution">
    <text evidence="2">The sequence shown here is derived from an EMBL/GenBank/DDBJ whole genome shotgun (WGS) entry which is preliminary data.</text>
</comment>
<evidence type="ECO:0000313" key="2">
    <source>
        <dbReference type="EMBL" id="MCL1125966.1"/>
    </source>
</evidence>
<gene>
    <name evidence="2" type="ORF">L2764_16175</name>
</gene>
<accession>A0ABT0LE37</accession>
<protein>
    <recommendedName>
        <fullName evidence="4">Class IIb bacteriocin, lactobin A/cerein 7B family</fullName>
    </recommendedName>
</protein>
<organism evidence="2 3">
    <name type="scientific">Shewanella surugensis</name>
    <dbReference type="NCBI Taxonomy" id="212020"/>
    <lineage>
        <taxon>Bacteria</taxon>
        <taxon>Pseudomonadati</taxon>
        <taxon>Pseudomonadota</taxon>
        <taxon>Gammaproteobacteria</taxon>
        <taxon>Alteromonadales</taxon>
        <taxon>Shewanellaceae</taxon>
        <taxon>Shewanella</taxon>
    </lineage>
</organism>
<name>A0ABT0LE37_9GAMM</name>
<proteinExistence type="predicted"/>
<keyword evidence="3" id="KW-1185">Reference proteome</keyword>